<keyword evidence="3" id="KW-1185">Reference proteome</keyword>
<dbReference type="OrthoDB" id="9785413at2"/>
<dbReference type="EMBL" id="CABFPH010000008">
    <property type="protein sequence ID" value="VUD70403.1"/>
    <property type="molecule type" value="Genomic_DNA"/>
</dbReference>
<dbReference type="SUPFAM" id="SSF51556">
    <property type="entry name" value="Metallo-dependent hydrolases"/>
    <property type="match status" value="1"/>
</dbReference>
<evidence type="ECO:0000259" key="1">
    <source>
        <dbReference type="Pfam" id="PF07969"/>
    </source>
</evidence>
<dbReference type="InterPro" id="IPR051781">
    <property type="entry name" value="Metallo-dep_Hydrolase"/>
</dbReference>
<dbReference type="InterPro" id="IPR013108">
    <property type="entry name" value="Amidohydro_3"/>
</dbReference>
<dbReference type="GO" id="GO:0019700">
    <property type="term" value="P:organic phosphonate catabolic process"/>
    <property type="evidence" value="ECO:0007669"/>
    <property type="project" value="InterPro"/>
</dbReference>
<dbReference type="Gene3D" id="2.30.40.10">
    <property type="entry name" value="Urease, subunit C, domain 1"/>
    <property type="match status" value="1"/>
</dbReference>
<dbReference type="NCBIfam" id="NF011987">
    <property type="entry name" value="PRK15446.2-3"/>
    <property type="match status" value="1"/>
</dbReference>
<protein>
    <submittedName>
        <fullName evidence="2">Alpha-D-ribose 1-methylphosphonate 5-triphosphate diphosphatase</fullName>
        <ecNumber evidence="2">3.6.1.63</ecNumber>
    </submittedName>
</protein>
<dbReference type="AlphaFoldDB" id="A0A509EB82"/>
<dbReference type="Proteomes" id="UP000410984">
    <property type="component" value="Unassembled WGS sequence"/>
</dbReference>
<reference evidence="2 3" key="1">
    <citation type="submission" date="2019-06" db="EMBL/GenBank/DDBJ databases">
        <authorList>
            <person name="Rodrigo-Torres L."/>
            <person name="Arahal R. D."/>
            <person name="Lucena T."/>
        </authorList>
    </citation>
    <scope>NUCLEOTIDE SEQUENCE [LARGE SCALE GENOMIC DNA]</scope>
    <source>
        <strain evidence="2 3">SB0023/3</strain>
    </source>
</reference>
<dbReference type="InterPro" id="IPR011059">
    <property type="entry name" value="Metal-dep_hydrolase_composite"/>
</dbReference>
<dbReference type="NCBIfam" id="NF011984">
    <property type="entry name" value="PRK15446.1-5"/>
    <property type="match status" value="1"/>
</dbReference>
<dbReference type="RefSeq" id="WP_142581979.1">
    <property type="nucleotide sequence ID" value="NZ_CABFPH010000008.1"/>
</dbReference>
<accession>A0A509EB82</accession>
<dbReference type="Pfam" id="PF07969">
    <property type="entry name" value="Amidohydro_3"/>
    <property type="match status" value="1"/>
</dbReference>
<evidence type="ECO:0000313" key="3">
    <source>
        <dbReference type="Proteomes" id="UP000410984"/>
    </source>
</evidence>
<dbReference type="InterPro" id="IPR012696">
    <property type="entry name" value="PhnM"/>
</dbReference>
<dbReference type="NCBIfam" id="NF011990">
    <property type="entry name" value="PRK15446.2-6"/>
    <property type="match status" value="1"/>
</dbReference>
<dbReference type="PANTHER" id="PTHR43135">
    <property type="entry name" value="ALPHA-D-RIBOSE 1-METHYLPHOSPHONATE 5-TRIPHOSPHATE DIPHOSPHATASE"/>
    <property type="match status" value="1"/>
</dbReference>
<dbReference type="InterPro" id="IPR032466">
    <property type="entry name" value="Metal_Hydrolase"/>
</dbReference>
<dbReference type="SUPFAM" id="SSF51338">
    <property type="entry name" value="Composite domain of metallo-dependent hydrolases"/>
    <property type="match status" value="1"/>
</dbReference>
<proteinExistence type="predicted"/>
<name>A0A509EB82_9HYPH</name>
<keyword evidence="2" id="KW-0378">Hydrolase</keyword>
<sequence>MSRTEILENARLVLPDRVEAGWLAIADGGIVETGTGRAPERGLDLDGDLLLPGLVELHTDHLESHYAPRPGVRWHPLGAVLAYDAQIAASGITTVFDSLRAGSEADGSGLGPELDALAGALAQARAEGLFRVEHRTHLRCELPTADVVDTVTAFAERHPVGLISLMDHTPGQRQFRDLAKYYQYAGRGGRSLEAIQAGTERKIREGRAQSAVNRPALVALAQARGIPLASHDDTTLDDVALSRDERVALAEFPTTRAAAEASHAAGITVMMGAPNLIRGGSHSGNVAAQDLAEAGLLSILSSDYVPASLMMAAFVLAERVPGISLPAAIATVTDNPARATGLADRGRIAPDLRADLVRVRLAQGVPVVRQVWRAGERVV</sequence>
<evidence type="ECO:0000313" key="2">
    <source>
        <dbReference type="EMBL" id="VUD70403.1"/>
    </source>
</evidence>
<organism evidence="2 3">
    <name type="scientific">Methylobacterium symbioticum</name>
    <dbReference type="NCBI Taxonomy" id="2584084"/>
    <lineage>
        <taxon>Bacteria</taxon>
        <taxon>Pseudomonadati</taxon>
        <taxon>Pseudomonadota</taxon>
        <taxon>Alphaproteobacteria</taxon>
        <taxon>Hyphomicrobiales</taxon>
        <taxon>Methylobacteriaceae</taxon>
        <taxon>Methylobacterium</taxon>
    </lineage>
</organism>
<feature type="domain" description="Amidohydrolase 3" evidence="1">
    <location>
        <begin position="122"/>
        <end position="379"/>
    </location>
</feature>
<dbReference type="PIRSF" id="PIRSF038971">
    <property type="entry name" value="PhnM"/>
    <property type="match status" value="1"/>
</dbReference>
<dbReference type="EC" id="3.6.1.63" evidence="2"/>
<dbReference type="NCBIfam" id="TIGR02318">
    <property type="entry name" value="phosphono_phnM"/>
    <property type="match status" value="1"/>
</dbReference>
<dbReference type="NCBIfam" id="NF011983">
    <property type="entry name" value="PRK15446.1-4"/>
    <property type="match status" value="1"/>
</dbReference>
<dbReference type="Gene3D" id="3.20.20.140">
    <property type="entry name" value="Metal-dependent hydrolases"/>
    <property type="match status" value="2"/>
</dbReference>
<dbReference type="GO" id="GO:0016810">
    <property type="term" value="F:hydrolase activity, acting on carbon-nitrogen (but not peptide) bonds"/>
    <property type="evidence" value="ECO:0007669"/>
    <property type="project" value="InterPro"/>
</dbReference>
<gene>
    <name evidence="2" type="primary">phnM</name>
    <name evidence="2" type="ORF">MET9862_00970</name>
</gene>
<dbReference type="PANTHER" id="PTHR43135:SF3">
    <property type="entry name" value="ALPHA-D-RIBOSE 1-METHYLPHOSPHONATE 5-TRIPHOSPHATE DIPHOSPHATASE"/>
    <property type="match status" value="1"/>
</dbReference>